<sequence length="291" mass="30938">VYDISVKGGGTLPQPSLFPCYCVTQYTTQLQYLTCLCSLILIHMTLLLLTIIVVFIGATNSQPSSIAVSTWAFTTATDAAWAEMHNRSDAKAVDLVQAGCAACEQNRCDGTVGEGGSPDENGETTLDAMIMCGTTMNAGAVGALRQIPDAIAVARGVMEATRHSMLCGSQASDFAEITLGMARQSLSSEQSKAIYNRWRNDFQCQPNFWSTTANLTPQSSIACGPYKLLAESAFECGHPERTYTTHDTISMVAIYKGDVASATSTNGASHKIAGRVGDGPIIGSVTFLTIY</sequence>
<dbReference type="GO" id="GO:0003948">
    <property type="term" value="F:N4-(beta-N-acetylglucosaminyl)-L-asparaginase activity"/>
    <property type="evidence" value="ECO:0007669"/>
    <property type="project" value="TreeGrafter"/>
</dbReference>
<feature type="transmembrane region" description="Helical" evidence="3">
    <location>
        <begin position="33"/>
        <end position="58"/>
    </location>
</feature>
<keyword evidence="3" id="KW-0472">Membrane</keyword>
<accession>A0A0H5RB91</accession>
<dbReference type="GO" id="GO:0005737">
    <property type="term" value="C:cytoplasm"/>
    <property type="evidence" value="ECO:0007669"/>
    <property type="project" value="TreeGrafter"/>
</dbReference>
<name>A0A0H5RB91_9EUKA</name>
<feature type="non-terminal residue" evidence="4">
    <location>
        <position position="1"/>
    </location>
</feature>
<keyword evidence="3" id="KW-1133">Transmembrane helix</keyword>
<evidence type="ECO:0000313" key="4">
    <source>
        <dbReference type="EMBL" id="CRZ11076.1"/>
    </source>
</evidence>
<organism evidence="4">
    <name type="scientific">Spongospora subterranea</name>
    <dbReference type="NCBI Taxonomy" id="70186"/>
    <lineage>
        <taxon>Eukaryota</taxon>
        <taxon>Sar</taxon>
        <taxon>Rhizaria</taxon>
        <taxon>Endomyxa</taxon>
        <taxon>Phytomyxea</taxon>
        <taxon>Plasmodiophorida</taxon>
        <taxon>Plasmodiophoridae</taxon>
        <taxon>Spongospora</taxon>
    </lineage>
</organism>
<feature type="site" description="Cleavage; by autolysis" evidence="2">
    <location>
        <begin position="247"/>
        <end position="248"/>
    </location>
</feature>
<dbReference type="EMBL" id="HACM01010634">
    <property type="protein sequence ID" value="CRZ11076.1"/>
    <property type="molecule type" value="Transcribed_RNA"/>
</dbReference>
<reference evidence="4" key="1">
    <citation type="submission" date="2015-04" db="EMBL/GenBank/DDBJ databases">
        <title>The genome sequence of the plant pathogenic Rhizarian Plasmodiophora brassicae reveals insights in its biotrophic life cycle and the origin of chitin synthesis.</title>
        <authorList>
            <person name="Schwelm A."/>
            <person name="Fogelqvist J."/>
            <person name="Knaust A."/>
            <person name="Julke S."/>
            <person name="Lilja T."/>
            <person name="Dhandapani V."/>
            <person name="Bonilla-Rosso G."/>
            <person name="Karlsson M."/>
            <person name="Shevchenko A."/>
            <person name="Choi S.R."/>
            <person name="Kim H.G."/>
            <person name="Park J.Y."/>
            <person name="Lim Y.P."/>
            <person name="Ludwig-Muller J."/>
            <person name="Dixelius C."/>
        </authorList>
    </citation>
    <scope>NUCLEOTIDE SEQUENCE</scope>
    <source>
        <tissue evidence="4">Potato root galls</tissue>
    </source>
</reference>
<keyword evidence="3" id="KW-0812">Transmembrane</keyword>
<dbReference type="PANTHER" id="PTHR10188:SF6">
    <property type="entry name" value="N(4)-(BETA-N-ACETYLGLUCOSAMINYL)-L-ASPARAGINASE"/>
    <property type="match status" value="1"/>
</dbReference>
<dbReference type="AlphaFoldDB" id="A0A0H5RB91"/>
<dbReference type="Gene3D" id="3.60.20.30">
    <property type="entry name" value="(Glycosyl)asparaginase"/>
    <property type="match status" value="1"/>
</dbReference>
<dbReference type="InterPro" id="IPR000246">
    <property type="entry name" value="Peptidase_T2"/>
</dbReference>
<protein>
    <submittedName>
        <fullName evidence="4">Uncharacterized protein</fullName>
    </submittedName>
</protein>
<dbReference type="PANTHER" id="PTHR10188">
    <property type="entry name" value="L-ASPARAGINASE"/>
    <property type="match status" value="1"/>
</dbReference>
<dbReference type="Pfam" id="PF01112">
    <property type="entry name" value="Asparaginase_2"/>
    <property type="match status" value="1"/>
</dbReference>
<proteinExistence type="predicted"/>
<dbReference type="InterPro" id="IPR029055">
    <property type="entry name" value="Ntn_hydrolases_N"/>
</dbReference>
<feature type="active site" description="Nucleophile" evidence="1">
    <location>
        <position position="248"/>
    </location>
</feature>
<dbReference type="SUPFAM" id="SSF56235">
    <property type="entry name" value="N-terminal nucleophile aminohydrolases (Ntn hydrolases)"/>
    <property type="match status" value="1"/>
</dbReference>
<evidence type="ECO:0000256" key="2">
    <source>
        <dbReference type="PIRSR" id="PIRSR600246-3"/>
    </source>
</evidence>
<evidence type="ECO:0000256" key="3">
    <source>
        <dbReference type="SAM" id="Phobius"/>
    </source>
</evidence>
<evidence type="ECO:0000256" key="1">
    <source>
        <dbReference type="PIRSR" id="PIRSR600246-1"/>
    </source>
</evidence>